<dbReference type="OrthoDB" id="9773828at2"/>
<evidence type="ECO:0000256" key="1">
    <source>
        <dbReference type="ARBA" id="ARBA00023002"/>
    </source>
</evidence>
<dbReference type="GO" id="GO:0016491">
    <property type="term" value="F:oxidoreductase activity"/>
    <property type="evidence" value="ECO:0007669"/>
    <property type="project" value="UniProtKB-KW"/>
</dbReference>
<dbReference type="PANTHER" id="PTHR43364">
    <property type="entry name" value="NADH-SPECIFIC METHYLGLYOXAL REDUCTASE-RELATED"/>
    <property type="match status" value="1"/>
</dbReference>
<evidence type="ECO:0000313" key="3">
    <source>
        <dbReference type="EMBL" id="GET21542.1"/>
    </source>
</evidence>
<evidence type="ECO:0000313" key="4">
    <source>
        <dbReference type="EMBL" id="PSK82633.1"/>
    </source>
</evidence>
<feature type="domain" description="NADP-dependent oxidoreductase" evidence="2">
    <location>
        <begin position="16"/>
        <end position="308"/>
    </location>
</feature>
<dbReference type="PROSITE" id="PS00062">
    <property type="entry name" value="ALDOKETO_REDUCTASE_2"/>
    <property type="match status" value="1"/>
</dbReference>
<dbReference type="InterPro" id="IPR018170">
    <property type="entry name" value="Aldo/ket_reductase_CS"/>
</dbReference>
<dbReference type="AlphaFoldDB" id="A0A2P8CCD3"/>
<keyword evidence="1" id="KW-0560">Oxidoreductase</keyword>
<dbReference type="EMBL" id="PYGC01000005">
    <property type="protein sequence ID" value="PSK82633.1"/>
    <property type="molecule type" value="Genomic_DNA"/>
</dbReference>
<reference evidence="3 6" key="2">
    <citation type="submission" date="2019-10" db="EMBL/GenBank/DDBJ databases">
        <title>Prolixibacter strains distinguished by the presence of nitrate reductase genes were adept at nitrate-dependent anaerobic corrosion of metallic iron and carbon steel.</title>
        <authorList>
            <person name="Iino T."/>
            <person name="Shono N."/>
            <person name="Ito K."/>
            <person name="Nakamura R."/>
            <person name="Sueoka K."/>
            <person name="Harayama S."/>
            <person name="Ohkuma M."/>
        </authorList>
    </citation>
    <scope>NUCLEOTIDE SEQUENCE [LARGE SCALE GENOMIC DNA]</scope>
    <source>
        <strain evidence="3 6">MIC1-1</strain>
    </source>
</reference>
<dbReference type="SUPFAM" id="SSF51430">
    <property type="entry name" value="NAD(P)-linked oxidoreductase"/>
    <property type="match status" value="1"/>
</dbReference>
<reference evidence="4 5" key="1">
    <citation type="submission" date="2018-03" db="EMBL/GenBank/DDBJ databases">
        <title>Genomic Encyclopedia of Archaeal and Bacterial Type Strains, Phase II (KMG-II): from individual species to whole genera.</title>
        <authorList>
            <person name="Goeker M."/>
        </authorList>
    </citation>
    <scope>NUCLEOTIDE SEQUENCE [LARGE SCALE GENOMIC DNA]</scope>
    <source>
        <strain evidence="4 5">DSM 27267</strain>
    </source>
</reference>
<proteinExistence type="predicted"/>
<dbReference type="RefSeq" id="WP_106542243.1">
    <property type="nucleotide sequence ID" value="NZ_BLAU01000001.1"/>
</dbReference>
<evidence type="ECO:0000259" key="2">
    <source>
        <dbReference type="Pfam" id="PF00248"/>
    </source>
</evidence>
<dbReference type="Proteomes" id="UP000396862">
    <property type="component" value="Unassembled WGS sequence"/>
</dbReference>
<gene>
    <name evidence="4" type="ORF">CLV93_10525</name>
    <name evidence="3" type="ORF">JCM18694_17880</name>
</gene>
<dbReference type="GO" id="GO:0005829">
    <property type="term" value="C:cytosol"/>
    <property type="evidence" value="ECO:0007669"/>
    <property type="project" value="TreeGrafter"/>
</dbReference>
<dbReference type="EMBL" id="BLAU01000001">
    <property type="protein sequence ID" value="GET21542.1"/>
    <property type="molecule type" value="Genomic_DNA"/>
</dbReference>
<dbReference type="PANTHER" id="PTHR43364:SF4">
    <property type="entry name" value="NAD(P)-LINKED OXIDOREDUCTASE SUPERFAMILY PROTEIN"/>
    <property type="match status" value="1"/>
</dbReference>
<organism evidence="4 5">
    <name type="scientific">Prolixibacter denitrificans</name>
    <dbReference type="NCBI Taxonomy" id="1541063"/>
    <lineage>
        <taxon>Bacteria</taxon>
        <taxon>Pseudomonadati</taxon>
        <taxon>Bacteroidota</taxon>
        <taxon>Bacteroidia</taxon>
        <taxon>Marinilabiliales</taxon>
        <taxon>Prolixibacteraceae</taxon>
        <taxon>Prolixibacter</taxon>
    </lineage>
</organism>
<dbReference type="Proteomes" id="UP000240621">
    <property type="component" value="Unassembled WGS sequence"/>
</dbReference>
<dbReference type="Gene3D" id="3.20.20.100">
    <property type="entry name" value="NADP-dependent oxidoreductase domain"/>
    <property type="match status" value="1"/>
</dbReference>
<name>A0A2P8CCD3_9BACT</name>
<dbReference type="CDD" id="cd19084">
    <property type="entry name" value="AKR_AKR11B1-like"/>
    <property type="match status" value="1"/>
</dbReference>
<dbReference type="PRINTS" id="PR00069">
    <property type="entry name" value="ALDKETRDTASE"/>
</dbReference>
<evidence type="ECO:0000313" key="6">
    <source>
        <dbReference type="Proteomes" id="UP000396862"/>
    </source>
</evidence>
<evidence type="ECO:0000313" key="5">
    <source>
        <dbReference type="Proteomes" id="UP000240621"/>
    </source>
</evidence>
<keyword evidence="6" id="KW-1185">Reference proteome</keyword>
<accession>A0A2P8CCD3</accession>
<protein>
    <submittedName>
        <fullName evidence="3">Aldo/keto reductase</fullName>
    </submittedName>
    <submittedName>
        <fullName evidence="4">Aryl-alcohol dehydrogenase-like predicted oxidoreductase</fullName>
    </submittedName>
</protein>
<dbReference type="InterPro" id="IPR036812">
    <property type="entry name" value="NAD(P)_OxRdtase_dom_sf"/>
</dbReference>
<dbReference type="InterPro" id="IPR050523">
    <property type="entry name" value="AKR_Detox_Biosynth"/>
</dbReference>
<dbReference type="InterPro" id="IPR023210">
    <property type="entry name" value="NADP_OxRdtase_dom"/>
</dbReference>
<sequence length="313" mass="35159">MFIRRIHNTDLSVTAVGLGTWAMGNDFFGHVDDSESIYALRAGIDAGINLIDTAPAYGAGHAEEVVGKAIKGYRDQVVVATKCGIVRTKDDFIKNLKPESVMKEIDDSLRRLNTDYIDLYQLHWPDPDTPIEDTLEAIEKIKKAGKFRYLGVSNFTPEQMDEVRKITPLVSLQPQYSILERSIEKDVVSYCQENGLGIISYGTLAGGLLTGKFKEIPTFKEGDFRDKFYNYYHEPEWSKVQKVIKVLKSVAREHNKTVAQVAINWTFSQLGITSVLVGAKSDKQARENAEACSFTLTLDDLQKINKAIRENLD</sequence>
<dbReference type="Pfam" id="PF00248">
    <property type="entry name" value="Aldo_ket_red"/>
    <property type="match status" value="1"/>
</dbReference>
<dbReference type="InterPro" id="IPR020471">
    <property type="entry name" value="AKR"/>
</dbReference>
<dbReference type="FunFam" id="3.20.20.100:FF:000004">
    <property type="entry name" value="Oxidoreductase, aldo/keto reductase"/>
    <property type="match status" value="1"/>
</dbReference>
<comment type="caution">
    <text evidence="4">The sequence shown here is derived from an EMBL/GenBank/DDBJ whole genome shotgun (WGS) entry which is preliminary data.</text>
</comment>